<accession>A0A438K5R5</accession>
<dbReference type="EMBL" id="QGNW01000015">
    <property type="protein sequence ID" value="RVX16550.1"/>
    <property type="molecule type" value="Genomic_DNA"/>
</dbReference>
<comment type="caution">
    <text evidence="1">The sequence shown here is derived from an EMBL/GenBank/DDBJ whole genome shotgun (WGS) entry which is preliminary data.</text>
</comment>
<sequence>MVCSVVSNSQNAFVEGRQILEVVLLENKVIDSRLNSSIGRVVYKLDIKKAYNNINWDFLLAVSENEIQPKGHEARRELLSPYYLSQQWKALSRILKRAEEGGFSSGFKVGERIEESNLLLAADMFSVILVRSS</sequence>
<organism evidence="1 2">
    <name type="scientific">Vitis vinifera</name>
    <name type="common">Grape</name>
    <dbReference type="NCBI Taxonomy" id="29760"/>
    <lineage>
        <taxon>Eukaryota</taxon>
        <taxon>Viridiplantae</taxon>
        <taxon>Streptophyta</taxon>
        <taxon>Embryophyta</taxon>
        <taxon>Tracheophyta</taxon>
        <taxon>Spermatophyta</taxon>
        <taxon>Magnoliopsida</taxon>
        <taxon>eudicotyledons</taxon>
        <taxon>Gunneridae</taxon>
        <taxon>Pentapetalae</taxon>
        <taxon>rosids</taxon>
        <taxon>Vitales</taxon>
        <taxon>Vitaceae</taxon>
        <taxon>Viteae</taxon>
        <taxon>Vitis</taxon>
    </lineage>
</organism>
<proteinExistence type="predicted"/>
<evidence type="ECO:0008006" key="3">
    <source>
        <dbReference type="Google" id="ProtNLM"/>
    </source>
</evidence>
<dbReference type="AlphaFoldDB" id="A0A438K5R5"/>
<evidence type="ECO:0000313" key="1">
    <source>
        <dbReference type="EMBL" id="RVX16550.1"/>
    </source>
</evidence>
<dbReference type="Proteomes" id="UP000288805">
    <property type="component" value="Unassembled WGS sequence"/>
</dbReference>
<evidence type="ECO:0000313" key="2">
    <source>
        <dbReference type="Proteomes" id="UP000288805"/>
    </source>
</evidence>
<reference evidence="1 2" key="1">
    <citation type="journal article" date="2018" name="PLoS Genet.">
        <title>Population sequencing reveals clonal diversity and ancestral inbreeding in the grapevine cultivar Chardonnay.</title>
        <authorList>
            <person name="Roach M.J."/>
            <person name="Johnson D.L."/>
            <person name="Bohlmann J."/>
            <person name="van Vuuren H.J."/>
            <person name="Jones S.J."/>
            <person name="Pretorius I.S."/>
            <person name="Schmidt S.A."/>
            <person name="Borneman A.R."/>
        </authorList>
    </citation>
    <scope>NUCLEOTIDE SEQUENCE [LARGE SCALE GENOMIC DNA]</scope>
    <source>
        <strain evidence="2">cv. Chardonnay</strain>
        <tissue evidence="1">Leaf</tissue>
    </source>
</reference>
<gene>
    <name evidence="1" type="ORF">CK203_005905</name>
</gene>
<name>A0A438K5R5_VITVI</name>
<protein>
    <recommendedName>
        <fullName evidence="3">Reverse transcriptase domain-containing protein</fullName>
    </recommendedName>
</protein>